<accession>A0A8J8TQH5</accession>
<dbReference type="EMBL" id="PHNJ01000014">
    <property type="protein sequence ID" value="TYL36895.1"/>
    <property type="molecule type" value="Genomic_DNA"/>
</dbReference>
<dbReference type="AlphaFoldDB" id="A0A8J8TQH5"/>
<proteinExistence type="predicted"/>
<evidence type="ECO:0000313" key="2">
    <source>
        <dbReference type="Proteomes" id="UP000766904"/>
    </source>
</evidence>
<sequence>MADGNGESHLMAACDECGAVYAAVRLSKERIVPIGSRDGCGSCGSTEFRPLSTVADEFGSEEDTAN</sequence>
<keyword evidence="2" id="KW-1185">Reference proteome</keyword>
<reference evidence="1" key="1">
    <citation type="submission" date="2017-11" db="EMBL/GenBank/DDBJ databases">
        <authorList>
            <person name="Kajale S.C."/>
            <person name="Sharma A."/>
        </authorList>
    </citation>
    <scope>NUCLEOTIDE SEQUENCE</scope>
    <source>
        <strain evidence="1">LS1_42</strain>
    </source>
</reference>
<name>A0A8J8TQH5_9EURY</name>
<organism evidence="1 2">
    <name type="scientific">Natronococcus pandeyae</name>
    <dbReference type="NCBI Taxonomy" id="2055836"/>
    <lineage>
        <taxon>Archaea</taxon>
        <taxon>Methanobacteriati</taxon>
        <taxon>Methanobacteriota</taxon>
        <taxon>Stenosarchaea group</taxon>
        <taxon>Halobacteria</taxon>
        <taxon>Halobacteriales</taxon>
        <taxon>Natrialbaceae</taxon>
        <taxon>Natronococcus</taxon>
    </lineage>
</organism>
<dbReference type="Proteomes" id="UP000766904">
    <property type="component" value="Unassembled WGS sequence"/>
</dbReference>
<protein>
    <submittedName>
        <fullName evidence="1">Uncharacterized protein</fullName>
    </submittedName>
</protein>
<comment type="caution">
    <text evidence="1">The sequence shown here is derived from an EMBL/GenBank/DDBJ whole genome shotgun (WGS) entry which is preliminary data.</text>
</comment>
<evidence type="ECO:0000313" key="1">
    <source>
        <dbReference type="EMBL" id="TYL36895.1"/>
    </source>
</evidence>
<gene>
    <name evidence="1" type="ORF">CV102_20545</name>
</gene>